<evidence type="ECO:0000313" key="3">
    <source>
        <dbReference type="Proteomes" id="UP000683925"/>
    </source>
</evidence>
<evidence type="ECO:0000256" key="1">
    <source>
        <dbReference type="SAM" id="Coils"/>
    </source>
</evidence>
<proteinExistence type="predicted"/>
<organism evidence="2 3">
    <name type="scientific">Paramecium octaurelia</name>
    <dbReference type="NCBI Taxonomy" id="43137"/>
    <lineage>
        <taxon>Eukaryota</taxon>
        <taxon>Sar</taxon>
        <taxon>Alveolata</taxon>
        <taxon>Ciliophora</taxon>
        <taxon>Intramacronucleata</taxon>
        <taxon>Oligohymenophorea</taxon>
        <taxon>Peniculida</taxon>
        <taxon>Parameciidae</taxon>
        <taxon>Paramecium</taxon>
    </lineage>
</organism>
<dbReference type="Proteomes" id="UP000683925">
    <property type="component" value="Unassembled WGS sequence"/>
</dbReference>
<sequence length="213" mass="25450">MQELINKLFMILCDDEQSKQKYQRNNNTQDQLKQITEIVIKKQQEFLGLEKQLQKYESEVRQNIRDQYLMQQQCDDLKSRIDELESSRTEFLNNTKNIIIKFKRENEELYQKCKSLTAQLQKIDNQSISKYSTIDNTVMTNLTNIVDQKKPNKKTNTTPQKLKTDFDVSEKRLSQPIFKPNYFQKKQSIQITIQNKKKSFQQLENYLNVTTSM</sequence>
<keyword evidence="3" id="KW-1185">Reference proteome</keyword>
<comment type="caution">
    <text evidence="2">The sequence shown here is derived from an EMBL/GenBank/DDBJ whole genome shotgun (WGS) entry which is preliminary data.</text>
</comment>
<dbReference type="AlphaFoldDB" id="A0A8S1U510"/>
<reference evidence="2" key="1">
    <citation type="submission" date="2021-01" db="EMBL/GenBank/DDBJ databases">
        <authorList>
            <consortium name="Genoscope - CEA"/>
            <person name="William W."/>
        </authorList>
    </citation>
    <scope>NUCLEOTIDE SEQUENCE</scope>
</reference>
<accession>A0A8S1U510</accession>
<evidence type="ECO:0000313" key="2">
    <source>
        <dbReference type="EMBL" id="CAD8159172.1"/>
    </source>
</evidence>
<dbReference type="OMA" id="ILCDDEQ"/>
<protein>
    <submittedName>
        <fullName evidence="2">Uncharacterized protein</fullName>
    </submittedName>
</protein>
<gene>
    <name evidence="2" type="ORF">POCTA_138.1.T0360236</name>
</gene>
<dbReference type="EMBL" id="CAJJDP010000036">
    <property type="protein sequence ID" value="CAD8159172.1"/>
    <property type="molecule type" value="Genomic_DNA"/>
</dbReference>
<dbReference type="OrthoDB" id="10333927at2759"/>
<name>A0A8S1U510_PAROT</name>
<feature type="coiled-coil region" evidence="1">
    <location>
        <begin position="25"/>
        <end position="126"/>
    </location>
</feature>
<keyword evidence="1" id="KW-0175">Coiled coil</keyword>